<dbReference type="RefSeq" id="XP_070917209.1">
    <property type="nucleotide sequence ID" value="XM_071061108.1"/>
</dbReference>
<dbReference type="PRINTS" id="PR00092">
    <property type="entry name" value="TYROSINASE"/>
</dbReference>
<evidence type="ECO:0000313" key="11">
    <source>
        <dbReference type="Proteomes" id="UP001628179"/>
    </source>
</evidence>
<dbReference type="EC" id="1.14.18.1" evidence="2"/>
<comment type="similarity">
    <text evidence="1">Belongs to the tyrosinase family.</text>
</comment>
<evidence type="ECO:0000259" key="9">
    <source>
        <dbReference type="PROSITE" id="PS00498"/>
    </source>
</evidence>
<dbReference type="PROSITE" id="PS00498">
    <property type="entry name" value="TYROSINASE_2"/>
    <property type="match status" value="1"/>
</dbReference>
<dbReference type="Proteomes" id="UP001628179">
    <property type="component" value="Unassembled WGS sequence"/>
</dbReference>
<evidence type="ECO:0000256" key="8">
    <source>
        <dbReference type="SAM" id="SignalP"/>
    </source>
</evidence>
<accession>A0ABQ0GCI4</accession>
<keyword evidence="8" id="KW-0732">Signal</keyword>
<evidence type="ECO:0000256" key="5">
    <source>
        <dbReference type="ARBA" id="ARBA00023101"/>
    </source>
</evidence>
<evidence type="ECO:0000313" key="10">
    <source>
        <dbReference type="EMBL" id="GAB1315478.1"/>
    </source>
</evidence>
<comment type="catalytic activity">
    <reaction evidence="6">
        <text>2 L-dopa + O2 = 2 L-dopaquinone + 2 H2O</text>
        <dbReference type="Rhea" id="RHEA:34287"/>
        <dbReference type="ChEBI" id="CHEBI:15377"/>
        <dbReference type="ChEBI" id="CHEBI:15379"/>
        <dbReference type="ChEBI" id="CHEBI:57504"/>
        <dbReference type="ChEBI" id="CHEBI:57924"/>
        <dbReference type="EC" id="1.14.18.1"/>
    </reaction>
</comment>
<name>A0ABQ0GCI4_9PEZI</name>
<dbReference type="PANTHER" id="PTHR11474">
    <property type="entry name" value="TYROSINASE FAMILY MEMBER"/>
    <property type="match status" value="1"/>
</dbReference>
<protein>
    <recommendedName>
        <fullName evidence="2">tyrosinase</fullName>
        <ecNumber evidence="2">1.14.18.1</ecNumber>
    </recommendedName>
</protein>
<dbReference type="Pfam" id="PF00264">
    <property type="entry name" value="Tyrosinase"/>
    <property type="match status" value="1"/>
</dbReference>
<dbReference type="Gene3D" id="1.10.1280.10">
    <property type="entry name" value="Di-copper center containing domain from catechol oxidase"/>
    <property type="match status" value="1"/>
</dbReference>
<keyword evidence="11" id="KW-1185">Reference proteome</keyword>
<comment type="caution">
    <text evidence="10">The sequence shown here is derived from an EMBL/GenBank/DDBJ whole genome shotgun (WGS) entry which is preliminary data.</text>
</comment>
<organism evidence="10 11">
    <name type="scientific">Madurella fahalii</name>
    <dbReference type="NCBI Taxonomy" id="1157608"/>
    <lineage>
        <taxon>Eukaryota</taxon>
        <taxon>Fungi</taxon>
        <taxon>Dikarya</taxon>
        <taxon>Ascomycota</taxon>
        <taxon>Pezizomycotina</taxon>
        <taxon>Sordariomycetes</taxon>
        <taxon>Sordariomycetidae</taxon>
        <taxon>Sordariales</taxon>
        <taxon>Sordariales incertae sedis</taxon>
        <taxon>Madurella</taxon>
    </lineage>
</organism>
<dbReference type="PANTHER" id="PTHR11474:SF76">
    <property type="entry name" value="SHKT DOMAIN-CONTAINING PROTEIN"/>
    <property type="match status" value="1"/>
</dbReference>
<evidence type="ECO:0000256" key="7">
    <source>
        <dbReference type="ARBA" id="ARBA00048881"/>
    </source>
</evidence>
<evidence type="ECO:0000256" key="3">
    <source>
        <dbReference type="ARBA" id="ARBA00022723"/>
    </source>
</evidence>
<dbReference type="SUPFAM" id="SSF48056">
    <property type="entry name" value="Di-copper centre-containing domain"/>
    <property type="match status" value="1"/>
</dbReference>
<reference evidence="10 11" key="1">
    <citation type="submission" date="2024-09" db="EMBL/GenBank/DDBJ databases">
        <title>Itraconazole resistance in Madurella fahalii resulting from another homologue of gene encoding cytochrome P450 14-alpha sterol demethylase (CYP51).</title>
        <authorList>
            <person name="Yoshioka I."/>
            <person name="Fahal A.H."/>
            <person name="Kaneko S."/>
            <person name="Yaguchi T."/>
        </authorList>
    </citation>
    <scope>NUCLEOTIDE SEQUENCE [LARGE SCALE GENOMIC DNA]</scope>
    <source>
        <strain evidence="10 11">IFM 68171</strain>
    </source>
</reference>
<keyword evidence="3" id="KW-0479">Metal-binding</keyword>
<evidence type="ECO:0000256" key="6">
    <source>
        <dbReference type="ARBA" id="ARBA00048233"/>
    </source>
</evidence>
<dbReference type="EMBL" id="BAAFSV010000003">
    <property type="protein sequence ID" value="GAB1315478.1"/>
    <property type="molecule type" value="Genomic_DNA"/>
</dbReference>
<evidence type="ECO:0000256" key="4">
    <source>
        <dbReference type="ARBA" id="ARBA00023008"/>
    </source>
</evidence>
<gene>
    <name evidence="10" type="ORF">MFIFM68171_05688</name>
</gene>
<evidence type="ECO:0000256" key="1">
    <source>
        <dbReference type="ARBA" id="ARBA00009928"/>
    </source>
</evidence>
<feature type="chain" id="PRO_5045592579" description="tyrosinase" evidence="8">
    <location>
        <begin position="21"/>
        <end position="558"/>
    </location>
</feature>
<keyword evidence="4" id="KW-0186">Copper</keyword>
<evidence type="ECO:0000256" key="2">
    <source>
        <dbReference type="ARBA" id="ARBA00011906"/>
    </source>
</evidence>
<feature type="domain" description="Tyrosinase copper-binding" evidence="9">
    <location>
        <begin position="305"/>
        <end position="316"/>
    </location>
</feature>
<comment type="catalytic activity">
    <reaction evidence="7">
        <text>L-tyrosine + O2 = L-dopaquinone + H2O</text>
        <dbReference type="Rhea" id="RHEA:18117"/>
        <dbReference type="ChEBI" id="CHEBI:15377"/>
        <dbReference type="ChEBI" id="CHEBI:15379"/>
        <dbReference type="ChEBI" id="CHEBI:57924"/>
        <dbReference type="ChEBI" id="CHEBI:58315"/>
        <dbReference type="EC" id="1.14.18.1"/>
    </reaction>
</comment>
<proteinExistence type="inferred from homology"/>
<sequence length="558" mass="60899">MQLPSLSVLVAFTAVPWAAAQQLIGIKAGVNPQTGERPARLNINDLHSQGGPAWDLFIQALSAIQAAPEDDWLSWYQIAGIHGLPFKPYNGVGQVPGGNDKAGYCPHGQITFITWHRPYIALLEQTVHSQAERIAAQYSGASAATYKAAAETLRFPYWDWAEDARLPPVTMEPMVQVNGPNGPLTLRNPLYSYEFQTFPFTDPDFQGWTVTQFNETKRCTDAAEGSNGVNDYELINQLLVGWADRLKELVYSVFTSSPEFAAMASTQGKGPDFENPHNVIHQQLGGGPIFTKVGHMKPVAWSGFDPIFWLHHTNVDRHFAMWQAIYHTGAMFNHSAAGFYAFGIADGPVTADTPLKPFVDGSGAFWTSNRVSSTRELGYTYPGVNDWALSPPDLAQQVTAQVNQLYGPPATMAIAAVAPAVAAQRKDYAAQIQVDRADPNLPLPCTIELRIGDVEAGAYALLAMPTVGQGFANIPLQSALEEAGVPLNRPASEVVAMLKRELRVVVRNMYGEVVPPTSVGSLTIEIEDRDVIPAPSVNEFPRFGEKTSWPLDLKDLQA</sequence>
<feature type="signal peptide" evidence="8">
    <location>
        <begin position="1"/>
        <end position="20"/>
    </location>
</feature>
<dbReference type="InterPro" id="IPR008922">
    <property type="entry name" value="Di-copper_centre_dom_sf"/>
</dbReference>
<dbReference type="InterPro" id="IPR050316">
    <property type="entry name" value="Tyrosinase/Hemocyanin"/>
</dbReference>
<keyword evidence="5" id="KW-0470">Melanin biosynthesis</keyword>
<dbReference type="GeneID" id="98176431"/>
<dbReference type="InterPro" id="IPR002227">
    <property type="entry name" value="Tyrosinase_Cu-bd"/>
</dbReference>